<dbReference type="PANTHER" id="PTHR30126">
    <property type="entry name" value="HTH-TYPE TRANSCRIPTIONAL REGULATOR"/>
    <property type="match status" value="1"/>
</dbReference>
<evidence type="ECO:0000259" key="4">
    <source>
        <dbReference type="Pfam" id="PF03466"/>
    </source>
</evidence>
<dbReference type="GO" id="GO:0003677">
    <property type="term" value="F:DNA binding"/>
    <property type="evidence" value="ECO:0007669"/>
    <property type="project" value="UniProtKB-KW"/>
</dbReference>
<evidence type="ECO:0000256" key="1">
    <source>
        <dbReference type="ARBA" id="ARBA00009437"/>
    </source>
</evidence>
<name>A0ABS4W9K0_9MICC</name>
<dbReference type="Pfam" id="PF03466">
    <property type="entry name" value="LysR_substrate"/>
    <property type="match status" value="1"/>
</dbReference>
<accession>A0ABS4W9K0</accession>
<proteinExistence type="inferred from homology"/>
<dbReference type="InterPro" id="IPR005119">
    <property type="entry name" value="LysR_subst-bd"/>
</dbReference>
<comment type="similarity">
    <text evidence="1">Belongs to the LysR transcriptional regulatory family.</text>
</comment>
<gene>
    <name evidence="5" type="ORF">JOF46_000794</name>
</gene>
<keyword evidence="2" id="KW-0805">Transcription regulation</keyword>
<comment type="caution">
    <text evidence="5">The sequence shown here is derived from an EMBL/GenBank/DDBJ whole genome shotgun (WGS) entry which is preliminary data.</text>
</comment>
<reference evidence="5 6" key="1">
    <citation type="submission" date="2021-03" db="EMBL/GenBank/DDBJ databases">
        <title>Sequencing the genomes of 1000 actinobacteria strains.</title>
        <authorList>
            <person name="Klenk H.-P."/>
        </authorList>
    </citation>
    <scope>NUCLEOTIDE SEQUENCE [LARGE SCALE GENOMIC DNA]</scope>
    <source>
        <strain evidence="5 6">DSM 15454</strain>
    </source>
</reference>
<evidence type="ECO:0000256" key="3">
    <source>
        <dbReference type="ARBA" id="ARBA00023163"/>
    </source>
</evidence>
<keyword evidence="3" id="KW-0804">Transcription</keyword>
<evidence type="ECO:0000313" key="6">
    <source>
        <dbReference type="Proteomes" id="UP000766570"/>
    </source>
</evidence>
<dbReference type="Proteomes" id="UP000766570">
    <property type="component" value="Unassembled WGS sequence"/>
</dbReference>
<sequence>MTVAEYLAPHWLRRFKDAHPNAKVSFAVRNSQDVFEGVRQGEYDVGLVESPEPAAKLQETVVGHDRLTVVVDPTHPWANRKNALTIAELANTPLIVREEGSGTRVTLDEFLAPYCPVAPSLELNSNAAVRITAQSGMGPAVLSYLVVQDALRAGDLVAIPVSGLNIMRNFRAVWDGSQRLSGVRAAFVEVAMTNAEMPSLVQKPRPQTSLVDSP</sequence>
<dbReference type="Gene3D" id="3.40.190.10">
    <property type="entry name" value="Periplasmic binding protein-like II"/>
    <property type="match status" value="2"/>
</dbReference>
<dbReference type="SUPFAM" id="SSF53850">
    <property type="entry name" value="Periplasmic binding protein-like II"/>
    <property type="match status" value="1"/>
</dbReference>
<keyword evidence="5" id="KW-0238">DNA-binding</keyword>
<organism evidence="5 6">
    <name type="scientific">Paeniglutamicibacter psychrophenolicus</name>
    <dbReference type="NCBI Taxonomy" id="257454"/>
    <lineage>
        <taxon>Bacteria</taxon>
        <taxon>Bacillati</taxon>
        <taxon>Actinomycetota</taxon>
        <taxon>Actinomycetes</taxon>
        <taxon>Micrococcales</taxon>
        <taxon>Micrococcaceae</taxon>
        <taxon>Paeniglutamicibacter</taxon>
    </lineage>
</organism>
<keyword evidence="6" id="KW-1185">Reference proteome</keyword>
<evidence type="ECO:0000313" key="5">
    <source>
        <dbReference type="EMBL" id="MBP2372882.1"/>
    </source>
</evidence>
<protein>
    <submittedName>
        <fullName evidence="5">DNA-binding transcriptional LysR family regulator</fullName>
    </submittedName>
</protein>
<evidence type="ECO:0000256" key="2">
    <source>
        <dbReference type="ARBA" id="ARBA00023015"/>
    </source>
</evidence>
<dbReference type="PANTHER" id="PTHR30126:SF39">
    <property type="entry name" value="HTH-TYPE TRANSCRIPTIONAL REGULATOR CYSL"/>
    <property type="match status" value="1"/>
</dbReference>
<dbReference type="EMBL" id="JAGIOE010000001">
    <property type="protein sequence ID" value="MBP2372882.1"/>
    <property type="molecule type" value="Genomic_DNA"/>
</dbReference>
<feature type="domain" description="LysR substrate-binding" evidence="4">
    <location>
        <begin position="2"/>
        <end position="191"/>
    </location>
</feature>